<accession>A0A543NJA8</accession>
<dbReference type="EMBL" id="VFQC01000001">
    <property type="protein sequence ID" value="TQN31899.1"/>
    <property type="molecule type" value="Genomic_DNA"/>
</dbReference>
<dbReference type="RefSeq" id="WP_141923481.1">
    <property type="nucleotide sequence ID" value="NZ_VFQC01000001.1"/>
</dbReference>
<dbReference type="PROSITE" id="PS51186">
    <property type="entry name" value="GNAT"/>
    <property type="match status" value="1"/>
</dbReference>
<name>A0A543NJA8_9ACTN</name>
<organism evidence="2 3">
    <name type="scientific">Haloactinospora alba</name>
    <dbReference type="NCBI Taxonomy" id="405555"/>
    <lineage>
        <taxon>Bacteria</taxon>
        <taxon>Bacillati</taxon>
        <taxon>Actinomycetota</taxon>
        <taxon>Actinomycetes</taxon>
        <taxon>Streptosporangiales</taxon>
        <taxon>Nocardiopsidaceae</taxon>
        <taxon>Haloactinospora</taxon>
    </lineage>
</organism>
<keyword evidence="3" id="KW-1185">Reference proteome</keyword>
<dbReference type="GO" id="GO:0016747">
    <property type="term" value="F:acyltransferase activity, transferring groups other than amino-acyl groups"/>
    <property type="evidence" value="ECO:0007669"/>
    <property type="project" value="InterPro"/>
</dbReference>
<evidence type="ECO:0000313" key="3">
    <source>
        <dbReference type="Proteomes" id="UP000317422"/>
    </source>
</evidence>
<dbReference type="SUPFAM" id="SSF55729">
    <property type="entry name" value="Acyl-CoA N-acyltransferases (Nat)"/>
    <property type="match status" value="1"/>
</dbReference>
<dbReference type="AlphaFoldDB" id="A0A543NJA8"/>
<dbReference type="PANTHER" id="PTHR43792">
    <property type="entry name" value="GNAT FAMILY, PUTATIVE (AFU_ORTHOLOGUE AFUA_3G00765)-RELATED-RELATED"/>
    <property type="match status" value="1"/>
</dbReference>
<evidence type="ECO:0000313" key="2">
    <source>
        <dbReference type="EMBL" id="TQN31899.1"/>
    </source>
</evidence>
<proteinExistence type="predicted"/>
<gene>
    <name evidence="2" type="ORF">FHX37_1820</name>
</gene>
<dbReference type="Pfam" id="PF13302">
    <property type="entry name" value="Acetyltransf_3"/>
    <property type="match status" value="1"/>
</dbReference>
<dbReference type="Gene3D" id="3.40.630.30">
    <property type="match status" value="1"/>
</dbReference>
<dbReference type="InterPro" id="IPR000182">
    <property type="entry name" value="GNAT_dom"/>
</dbReference>
<dbReference type="PANTHER" id="PTHR43792:SF1">
    <property type="entry name" value="N-ACETYLTRANSFERASE DOMAIN-CONTAINING PROTEIN"/>
    <property type="match status" value="1"/>
</dbReference>
<dbReference type="Proteomes" id="UP000317422">
    <property type="component" value="Unassembled WGS sequence"/>
</dbReference>
<comment type="caution">
    <text evidence="2">The sequence shown here is derived from an EMBL/GenBank/DDBJ whole genome shotgun (WGS) entry which is preliminary data.</text>
</comment>
<protein>
    <submittedName>
        <fullName evidence="2">RimJ/RimL family protein N-acetyltransferase</fullName>
    </submittedName>
</protein>
<keyword evidence="2" id="KW-0808">Transferase</keyword>
<reference evidence="2 3" key="1">
    <citation type="submission" date="2019-06" db="EMBL/GenBank/DDBJ databases">
        <title>Sequencing the genomes of 1000 actinobacteria strains.</title>
        <authorList>
            <person name="Klenk H.-P."/>
        </authorList>
    </citation>
    <scope>NUCLEOTIDE SEQUENCE [LARGE SCALE GENOMIC DNA]</scope>
    <source>
        <strain evidence="2 3">DSM 45015</strain>
    </source>
</reference>
<feature type="domain" description="N-acetyltransferase" evidence="1">
    <location>
        <begin position="11"/>
        <end position="174"/>
    </location>
</feature>
<sequence>MLALPITTERLLLRVPQATDLDPLREFYEDPAALEHVGTQTAWDRESMGRRLQGWADDHQQHGYGMATIELRGNRDVIGLLGLSPGEDGIPELSCMLIRAYWRSGYCREAAAAYLARAQHDPRFSAIRVRMESHNPARAHMERHVFFPHGFACTAEEPFPPSGRLMRYYSWTAPPTR</sequence>
<evidence type="ECO:0000259" key="1">
    <source>
        <dbReference type="PROSITE" id="PS51186"/>
    </source>
</evidence>
<dbReference type="OrthoDB" id="3533156at2"/>
<dbReference type="InterPro" id="IPR051531">
    <property type="entry name" value="N-acetyltransferase"/>
</dbReference>
<dbReference type="InterPro" id="IPR016181">
    <property type="entry name" value="Acyl_CoA_acyltransferase"/>
</dbReference>